<accession>A0A3M7QS32</accession>
<evidence type="ECO:0000256" key="1">
    <source>
        <dbReference type="SAM" id="Phobius"/>
    </source>
</evidence>
<gene>
    <name evidence="2" type="ORF">BpHYR1_001512</name>
</gene>
<reference evidence="2 3" key="1">
    <citation type="journal article" date="2018" name="Sci. Rep.">
        <title>Genomic signatures of local adaptation to the degree of environmental predictability in rotifers.</title>
        <authorList>
            <person name="Franch-Gras L."/>
            <person name="Hahn C."/>
            <person name="Garcia-Roger E.M."/>
            <person name="Carmona M.J."/>
            <person name="Serra M."/>
            <person name="Gomez A."/>
        </authorList>
    </citation>
    <scope>NUCLEOTIDE SEQUENCE [LARGE SCALE GENOMIC DNA]</scope>
    <source>
        <strain evidence="2">HYR1</strain>
    </source>
</reference>
<keyword evidence="1" id="KW-0812">Transmembrane</keyword>
<dbReference type="EMBL" id="REGN01005263">
    <property type="protein sequence ID" value="RNA14083.1"/>
    <property type="molecule type" value="Genomic_DNA"/>
</dbReference>
<dbReference type="Proteomes" id="UP000276133">
    <property type="component" value="Unassembled WGS sequence"/>
</dbReference>
<keyword evidence="1" id="KW-1133">Transmembrane helix</keyword>
<keyword evidence="1" id="KW-0472">Membrane</keyword>
<feature type="transmembrane region" description="Helical" evidence="1">
    <location>
        <begin position="20"/>
        <end position="40"/>
    </location>
</feature>
<organism evidence="2 3">
    <name type="scientific">Brachionus plicatilis</name>
    <name type="common">Marine rotifer</name>
    <name type="synonym">Brachionus muelleri</name>
    <dbReference type="NCBI Taxonomy" id="10195"/>
    <lineage>
        <taxon>Eukaryota</taxon>
        <taxon>Metazoa</taxon>
        <taxon>Spiralia</taxon>
        <taxon>Gnathifera</taxon>
        <taxon>Rotifera</taxon>
        <taxon>Eurotatoria</taxon>
        <taxon>Monogononta</taxon>
        <taxon>Pseudotrocha</taxon>
        <taxon>Ploima</taxon>
        <taxon>Brachionidae</taxon>
        <taxon>Brachionus</taxon>
    </lineage>
</organism>
<proteinExistence type="predicted"/>
<evidence type="ECO:0000313" key="3">
    <source>
        <dbReference type="Proteomes" id="UP000276133"/>
    </source>
</evidence>
<dbReference type="AlphaFoldDB" id="A0A3M7QS32"/>
<keyword evidence="3" id="KW-1185">Reference proteome</keyword>
<comment type="caution">
    <text evidence="2">The sequence shown here is derived from an EMBL/GenBank/DDBJ whole genome shotgun (WGS) entry which is preliminary data.</text>
</comment>
<name>A0A3M7QS32_BRAPC</name>
<sequence>MSTKKIYRGPKVDVSNKTKIFYHFVWIANVHMILATAVRFEPTPLNTWSLLSPNFANDQTWLIYSTLSLLSGHDCIINPDLDFFLGLLNNSGITYPSHQLKLLIKKL</sequence>
<protein>
    <submittedName>
        <fullName evidence="2">Uncharacterized protein</fullName>
    </submittedName>
</protein>
<evidence type="ECO:0000313" key="2">
    <source>
        <dbReference type="EMBL" id="RNA14083.1"/>
    </source>
</evidence>